<dbReference type="EMBL" id="JAIWYP010000016">
    <property type="protein sequence ID" value="KAH3697660.1"/>
    <property type="molecule type" value="Genomic_DNA"/>
</dbReference>
<proteinExistence type="predicted"/>
<sequence length="57" mass="6525">MVVGKLPFHTHYTDQYRRQKLLAQIEQGLTENHIRELSLHGASTGKLPVKTTLNFAH</sequence>
<accession>A0A9D4BJ67</accession>
<keyword evidence="2" id="KW-1185">Reference proteome</keyword>
<evidence type="ECO:0000313" key="1">
    <source>
        <dbReference type="EMBL" id="KAH3697660.1"/>
    </source>
</evidence>
<dbReference type="AlphaFoldDB" id="A0A9D4BJ67"/>
<reference evidence="1" key="1">
    <citation type="journal article" date="2019" name="bioRxiv">
        <title>The Genome of the Zebra Mussel, Dreissena polymorpha: A Resource for Invasive Species Research.</title>
        <authorList>
            <person name="McCartney M.A."/>
            <person name="Auch B."/>
            <person name="Kono T."/>
            <person name="Mallez S."/>
            <person name="Zhang Y."/>
            <person name="Obille A."/>
            <person name="Becker A."/>
            <person name="Abrahante J.E."/>
            <person name="Garbe J."/>
            <person name="Badalamenti J.P."/>
            <person name="Herman A."/>
            <person name="Mangelson H."/>
            <person name="Liachko I."/>
            <person name="Sullivan S."/>
            <person name="Sone E.D."/>
            <person name="Koren S."/>
            <person name="Silverstein K.A.T."/>
            <person name="Beckman K.B."/>
            <person name="Gohl D.M."/>
        </authorList>
    </citation>
    <scope>NUCLEOTIDE SEQUENCE</scope>
    <source>
        <strain evidence="1">Duluth1</strain>
        <tissue evidence="1">Whole animal</tissue>
    </source>
</reference>
<dbReference type="Proteomes" id="UP000828390">
    <property type="component" value="Unassembled WGS sequence"/>
</dbReference>
<comment type="caution">
    <text evidence="1">The sequence shown here is derived from an EMBL/GenBank/DDBJ whole genome shotgun (WGS) entry which is preliminary data.</text>
</comment>
<name>A0A9D4BJ67_DREPO</name>
<protein>
    <submittedName>
        <fullName evidence="1">Uncharacterized protein</fullName>
    </submittedName>
</protein>
<organism evidence="1 2">
    <name type="scientific">Dreissena polymorpha</name>
    <name type="common">Zebra mussel</name>
    <name type="synonym">Mytilus polymorpha</name>
    <dbReference type="NCBI Taxonomy" id="45954"/>
    <lineage>
        <taxon>Eukaryota</taxon>
        <taxon>Metazoa</taxon>
        <taxon>Spiralia</taxon>
        <taxon>Lophotrochozoa</taxon>
        <taxon>Mollusca</taxon>
        <taxon>Bivalvia</taxon>
        <taxon>Autobranchia</taxon>
        <taxon>Heteroconchia</taxon>
        <taxon>Euheterodonta</taxon>
        <taxon>Imparidentia</taxon>
        <taxon>Neoheterodontei</taxon>
        <taxon>Myida</taxon>
        <taxon>Dreissenoidea</taxon>
        <taxon>Dreissenidae</taxon>
        <taxon>Dreissena</taxon>
    </lineage>
</organism>
<reference evidence="1" key="2">
    <citation type="submission" date="2020-11" db="EMBL/GenBank/DDBJ databases">
        <authorList>
            <person name="McCartney M.A."/>
            <person name="Auch B."/>
            <person name="Kono T."/>
            <person name="Mallez S."/>
            <person name="Becker A."/>
            <person name="Gohl D.M."/>
            <person name="Silverstein K.A.T."/>
            <person name="Koren S."/>
            <person name="Bechman K.B."/>
            <person name="Herman A."/>
            <person name="Abrahante J.E."/>
            <person name="Garbe J."/>
        </authorList>
    </citation>
    <scope>NUCLEOTIDE SEQUENCE</scope>
    <source>
        <strain evidence="1">Duluth1</strain>
        <tissue evidence="1">Whole animal</tissue>
    </source>
</reference>
<gene>
    <name evidence="1" type="ORF">DPMN_085165</name>
</gene>
<evidence type="ECO:0000313" key="2">
    <source>
        <dbReference type="Proteomes" id="UP000828390"/>
    </source>
</evidence>